<evidence type="ECO:0000259" key="2">
    <source>
        <dbReference type="PROSITE" id="PS50035"/>
    </source>
</evidence>
<dbReference type="CDD" id="cd18793">
    <property type="entry name" value="SF2_C_SNF"/>
    <property type="match status" value="1"/>
</dbReference>
<comment type="caution">
    <text evidence="5">The sequence shown here is derived from an EMBL/GenBank/DDBJ whole genome shotgun (WGS) entry which is preliminary data.</text>
</comment>
<protein>
    <submittedName>
        <fullName evidence="5">RNA polymerase-associated protein RapA</fullName>
    </submittedName>
</protein>
<keyword evidence="1" id="KW-0378">Hydrolase</keyword>
<organism evidence="5 6">
    <name type="scientific">Microcystis aeruginosa NIES-4285</name>
    <dbReference type="NCBI Taxonomy" id="2497681"/>
    <lineage>
        <taxon>Bacteria</taxon>
        <taxon>Bacillati</taxon>
        <taxon>Cyanobacteriota</taxon>
        <taxon>Cyanophyceae</taxon>
        <taxon>Oscillatoriophycideae</taxon>
        <taxon>Chroococcales</taxon>
        <taxon>Microcystaceae</taxon>
        <taxon>Microcystis</taxon>
    </lineage>
</organism>
<dbReference type="Proteomes" id="UP000289660">
    <property type="component" value="Unassembled WGS sequence"/>
</dbReference>
<dbReference type="Gene3D" id="3.40.50.10810">
    <property type="entry name" value="Tandem AAA-ATPase domain"/>
    <property type="match status" value="2"/>
</dbReference>
<gene>
    <name evidence="5" type="primary">rapA_4</name>
    <name evidence="5" type="ORF">MiAbB_01713</name>
</gene>
<dbReference type="InterPro" id="IPR049730">
    <property type="entry name" value="SNF2/RAD54-like_C"/>
</dbReference>
<dbReference type="PROSITE" id="PS51194">
    <property type="entry name" value="HELICASE_CTER"/>
    <property type="match status" value="1"/>
</dbReference>
<dbReference type="GO" id="GO:0005524">
    <property type="term" value="F:ATP binding"/>
    <property type="evidence" value="ECO:0007669"/>
    <property type="project" value="InterPro"/>
</dbReference>
<evidence type="ECO:0000259" key="4">
    <source>
        <dbReference type="PROSITE" id="PS51194"/>
    </source>
</evidence>
<evidence type="ECO:0000256" key="1">
    <source>
        <dbReference type="ARBA" id="ARBA00022801"/>
    </source>
</evidence>
<feature type="domain" description="PLD phosphodiesterase" evidence="2">
    <location>
        <begin position="123"/>
        <end position="149"/>
    </location>
</feature>
<dbReference type="SUPFAM" id="SSF52540">
    <property type="entry name" value="P-loop containing nucleoside triphosphate hydrolases"/>
    <property type="match status" value="2"/>
</dbReference>
<dbReference type="SUPFAM" id="SSF56024">
    <property type="entry name" value="Phospholipase D/nuclease"/>
    <property type="match status" value="1"/>
</dbReference>
<dbReference type="RefSeq" id="WP_130756992.1">
    <property type="nucleotide sequence ID" value="NZ_BIFY01000022.1"/>
</dbReference>
<proteinExistence type="predicted"/>
<sequence>MPLPDYIDNSTHTLETILKQLIEDENQHILDIATGFFRIEAWLRLEETMNRLTSFRLLIGRDPAIRPAESDRIDLIRYFRRNIQEQLEGEPFKREYKNQIDRVIAYLQQDHVKVRLFGALGEKSQFLHAKAYIFDHYSIVGSSNFTPAGLQGNTELNIVNKVGAIASDLRQNWFEKFWNDPSVDLDYKTKLIDALNASKFGSKAYTPYQVFLKALYELFKDEAMVGETERTTLELASFQQEGFERAVKLMEKHRGCIVADAVGLGKTYIGLRVLDYYLIKLRRPGYVPRALVVCPAQLRDLVWIKKLDEFGIKADVLSHEEISRQNFDLRRFSQYDLVVVDEGHNFRNSATNRYRNLLKMVSSGKRNKRVLLLTATPINNSVFDLYHQISLLTRGNDTYYREDCISNLKTYFKALAKGGVEITELLFQTMVRRSRQDVIRRQMAGEEIRINNQLIHFPKRELEQFTYNFEGSFTGLYAGIADRIDQLHLAPYNIKAFKRKKQKQDEDEVKRNDALVALQKALYLKRLESSLIAFKNSVRNQRDFQSKFYEILTQQGKLLSSKNFRKLILAAGMEEEDAEKSISSIISQLEEIDHKDYQIDNLRAYIESDLAILNGIFTILDKIQQSVAQNQDHDRKLAAFKELLKTKLKSQRILVFSYFKDTADYLHSELLKDEDWLKDMGNPAIELITGDTPGKQREEKVKRFSPKANTQEDNELETLKQNPIDILICTDVLSEGQNLQDAGVLVNYDLHWNPVRMIQRAGRIDRLGTDYDTLYIYNCFPEEGLEALLNLVRRLQARIATIDREVGLDASVLGETIQERSLEELYRLKQADTEAEKAAILEELEQTADLVSLDEMRLPLLEFIQQKTREAVEEIPLGIHSTRTFKIPDHTFSEGGLFLAFKAGDRHFWQFYPSLRGHISTEPSLLVTDKRKIFNWIKCKESDFPPPEDLPPVQFDTAIFRILTTATNNLLESLRRQHTSNKLKPSLSKLIQKIHHALIQPNLLENQPDDQKTKVQILQVINTVNLKIYERDIKTIWDKYVQKQDLNTLIAELDEYFVDNDLYNEIEEKKEESPLKIIREEDIQLVCYEWFKPE</sequence>
<dbReference type="PROSITE" id="PS51192">
    <property type="entry name" value="HELICASE_ATP_BIND_1"/>
    <property type="match status" value="1"/>
</dbReference>
<dbReference type="InterPro" id="IPR000330">
    <property type="entry name" value="SNF2_N"/>
</dbReference>
<evidence type="ECO:0000313" key="6">
    <source>
        <dbReference type="Proteomes" id="UP000289660"/>
    </source>
</evidence>
<dbReference type="PANTHER" id="PTHR45766">
    <property type="entry name" value="DNA ANNEALING HELICASE AND ENDONUCLEASE ZRANB3 FAMILY MEMBER"/>
    <property type="match status" value="1"/>
</dbReference>
<dbReference type="Pfam" id="PF00271">
    <property type="entry name" value="Helicase_C"/>
    <property type="match status" value="1"/>
</dbReference>
<dbReference type="SMART" id="SM00487">
    <property type="entry name" value="DEXDc"/>
    <property type="match status" value="1"/>
</dbReference>
<dbReference type="Gene3D" id="3.30.870.10">
    <property type="entry name" value="Endonuclease Chain A"/>
    <property type="match status" value="1"/>
</dbReference>
<dbReference type="InterPro" id="IPR001650">
    <property type="entry name" value="Helicase_C-like"/>
</dbReference>
<dbReference type="GO" id="GO:0031297">
    <property type="term" value="P:replication fork processing"/>
    <property type="evidence" value="ECO:0007669"/>
    <property type="project" value="TreeGrafter"/>
</dbReference>
<dbReference type="InterPro" id="IPR001736">
    <property type="entry name" value="PLipase_D/transphosphatidylase"/>
</dbReference>
<dbReference type="InterPro" id="IPR027417">
    <property type="entry name" value="P-loop_NTPase"/>
</dbReference>
<reference evidence="6" key="1">
    <citation type="submission" date="2018-12" db="EMBL/GenBank/DDBJ databases">
        <title>Genome sequence of Microcystis aeruginosa NIES-4285.</title>
        <authorList>
            <person name="Tanabe Y."/>
        </authorList>
    </citation>
    <scope>NUCLEOTIDE SEQUENCE [LARGE SCALE GENOMIC DNA]</scope>
    <source>
        <strain evidence="6">NIES-4285</strain>
    </source>
</reference>
<dbReference type="GO" id="GO:0006793">
    <property type="term" value="P:phosphorus metabolic process"/>
    <property type="evidence" value="ECO:0007669"/>
    <property type="project" value="UniProtKB-ARBA"/>
</dbReference>
<dbReference type="GO" id="GO:0016787">
    <property type="term" value="F:hydrolase activity"/>
    <property type="evidence" value="ECO:0007669"/>
    <property type="project" value="UniProtKB-KW"/>
</dbReference>
<evidence type="ECO:0000313" key="5">
    <source>
        <dbReference type="EMBL" id="GCE59794.1"/>
    </source>
</evidence>
<accession>A0A402DCA5</accession>
<dbReference type="Pfam" id="PF00176">
    <property type="entry name" value="SNF2-rel_dom"/>
    <property type="match status" value="2"/>
</dbReference>
<dbReference type="AlphaFoldDB" id="A0A402DCA5"/>
<dbReference type="SMART" id="SM00490">
    <property type="entry name" value="HELICc"/>
    <property type="match status" value="1"/>
</dbReference>
<dbReference type="EMBL" id="BIFY01000022">
    <property type="protein sequence ID" value="GCE59794.1"/>
    <property type="molecule type" value="Genomic_DNA"/>
</dbReference>
<dbReference type="CDD" id="cd09178">
    <property type="entry name" value="PLDc_N_Snf2_like"/>
    <property type="match status" value="1"/>
</dbReference>
<dbReference type="InterPro" id="IPR038718">
    <property type="entry name" value="SNF2-like_sf"/>
</dbReference>
<dbReference type="InterPro" id="IPR014001">
    <property type="entry name" value="Helicase_ATP-bd"/>
</dbReference>
<feature type="domain" description="Helicase C-terminal" evidence="4">
    <location>
        <begin position="639"/>
        <end position="810"/>
    </location>
</feature>
<evidence type="ECO:0000259" key="3">
    <source>
        <dbReference type="PROSITE" id="PS51192"/>
    </source>
</evidence>
<dbReference type="GO" id="GO:0006281">
    <property type="term" value="P:DNA repair"/>
    <property type="evidence" value="ECO:0007669"/>
    <property type="project" value="TreeGrafter"/>
</dbReference>
<dbReference type="Gene3D" id="3.40.50.300">
    <property type="entry name" value="P-loop containing nucleotide triphosphate hydrolases"/>
    <property type="match status" value="1"/>
</dbReference>
<dbReference type="PROSITE" id="PS50035">
    <property type="entry name" value="PLD"/>
    <property type="match status" value="1"/>
</dbReference>
<feature type="domain" description="Helicase ATP-binding" evidence="3">
    <location>
        <begin position="247"/>
        <end position="395"/>
    </location>
</feature>
<dbReference type="InterPro" id="IPR025202">
    <property type="entry name" value="PLD-like_dom"/>
</dbReference>
<name>A0A402DCA5_MICAE</name>
<dbReference type="Pfam" id="PF13091">
    <property type="entry name" value="PLDc_2"/>
    <property type="match status" value="1"/>
</dbReference>
<dbReference type="PANTHER" id="PTHR45766:SF6">
    <property type="entry name" value="SWI_SNF-RELATED MATRIX-ASSOCIATED ACTIN-DEPENDENT REGULATOR OF CHROMATIN SUBFAMILY A-LIKE PROTEIN 1"/>
    <property type="match status" value="1"/>
</dbReference>